<accession>A0ABD1EFU7</accession>
<evidence type="ECO:0000256" key="8">
    <source>
        <dbReference type="SAM" id="Phobius"/>
    </source>
</evidence>
<dbReference type="EMBL" id="JBDJPC010000007">
    <property type="protein sequence ID" value="KAL1493565.1"/>
    <property type="molecule type" value="Genomic_DNA"/>
</dbReference>
<feature type="domain" description="Kinesin motor" evidence="9">
    <location>
        <begin position="130"/>
        <end position="207"/>
    </location>
</feature>
<dbReference type="SUPFAM" id="SSF52540">
    <property type="entry name" value="P-loop containing nucleoside triphosphate hydrolases"/>
    <property type="match status" value="1"/>
</dbReference>
<proteinExistence type="inferred from homology"/>
<name>A0ABD1EFU7_HYPHA</name>
<feature type="coiled-coil region" evidence="6">
    <location>
        <begin position="439"/>
        <end position="534"/>
    </location>
</feature>
<dbReference type="PANTHER" id="PTHR47117">
    <property type="entry name" value="STAR-RELATED LIPID TRANSFER PROTEIN 9"/>
    <property type="match status" value="1"/>
</dbReference>
<evidence type="ECO:0000313" key="11">
    <source>
        <dbReference type="Proteomes" id="UP001566132"/>
    </source>
</evidence>
<dbReference type="Gene3D" id="2.60.200.20">
    <property type="match status" value="1"/>
</dbReference>
<evidence type="ECO:0000256" key="7">
    <source>
        <dbReference type="SAM" id="MobiDB-lite"/>
    </source>
</evidence>
<comment type="caution">
    <text evidence="5">Lacks conserved residue(s) required for the propagation of feature annotation.</text>
</comment>
<dbReference type="InterPro" id="IPR008984">
    <property type="entry name" value="SMAD_FHA_dom_sf"/>
</dbReference>
<dbReference type="FunFam" id="2.60.200.20:FF:000005">
    <property type="entry name" value="Kinesin family member 16B"/>
    <property type="match status" value="1"/>
</dbReference>
<feature type="region of interest" description="Disordered" evidence="7">
    <location>
        <begin position="793"/>
        <end position="822"/>
    </location>
</feature>
<gene>
    <name evidence="10" type="ORF">ABEB36_009268</name>
</gene>
<feature type="compositionally biased region" description="Low complexity" evidence="7">
    <location>
        <begin position="800"/>
        <end position="813"/>
    </location>
</feature>
<keyword evidence="8" id="KW-0812">Transmembrane</keyword>
<evidence type="ECO:0000256" key="1">
    <source>
        <dbReference type="ARBA" id="ARBA00022741"/>
    </source>
</evidence>
<evidence type="ECO:0000256" key="5">
    <source>
        <dbReference type="PROSITE-ProRule" id="PRU00283"/>
    </source>
</evidence>
<keyword evidence="2" id="KW-0067">ATP-binding</keyword>
<evidence type="ECO:0000256" key="4">
    <source>
        <dbReference type="ARBA" id="ARBA00023175"/>
    </source>
</evidence>
<evidence type="ECO:0000259" key="9">
    <source>
        <dbReference type="PROSITE" id="PS50067"/>
    </source>
</evidence>
<evidence type="ECO:0000313" key="10">
    <source>
        <dbReference type="EMBL" id="KAL1493565.1"/>
    </source>
</evidence>
<dbReference type="Pfam" id="PF00225">
    <property type="entry name" value="Kinesin"/>
    <property type="match status" value="1"/>
</dbReference>
<sequence length="951" mass="108790">MLFCFIVRICFNESYKLFQRVSPGLLKVFMYVFINFLFGLVNIDVGQLNTKPAVRRHTLDFYNNQMSKIKNVFNDVNYNQFVYKNILETVMESYADEFLLVSYKFMHDNDPKHTSRLIQSWLQEHAVDVLGSVISALAEMSSLDSKEQNEQRKTFFIPYRDSVLTWLLKDSLGGNSKTIMIAAISPADCNYGETLSTLRYANRAKNIINKPTINEDPNVKLIRELRNEISKLKALMFCEQKSDMLAQQIHEKETREKELTEEWTGKWREAQAILREQTALGLRKSGAGVVLDSDRPHLVAIDDDPLSTGVTLYHLKEGVTTIGSGSSKVQQDIELRGTGMEIEHCTITFQNGIATLTPKPGANIMLNNQILESPAKLSQGCIIFLGKAHVFRFNDPAEAAELRKGEKAHNLSRLSLLSWSTPDLAVSMENLQGNVDDDRFDIDAQRQTLEKEKEQFEKKQEQFEKNKQAFERRKRSLEEAQAKLESEKRLIQKGNVEQMEDDWQLLTEHQRKQEQELKKREQNLILKRQFLEQDRLTILGEINGDCNALRQMHCDFLSKFRSTCNIIAKHANDISFPDSRSKLTFQELAANSQSTPLSNKETDILVDILNKIRAPDVIQKLVNHHRKELAESQAELNRRVQTLCARQKTMEEIDQKLIGLVKEQENLSDRSSSSNNYTQDPELVLLKETLAKRTQEELKRIEQKKLGLTLNLKKINLVEPDATTPTPPTECDKNPGTTLSSATYHTAPNSCSTPPEEELVLVPLADPLMSDTGLELRLNSFNTQQEEIYDELSRNEGVLSDSHSSSSIENRSPISKKNKRRDAETLQRLAHKITMHKNSIVRNLDNHVPKEYLNQQIAYMQELQRRYMCIKYGCTSGLSPALEHPLQNMDSPSPIKPIHTGSTSVLYTSSIQMQNSRLPLYNNQLNMYRSMPSIATVLGMPQLVKEYAQKY</sequence>
<keyword evidence="3 6" id="KW-0175">Coiled coil</keyword>
<dbReference type="GO" id="GO:0005524">
    <property type="term" value="F:ATP binding"/>
    <property type="evidence" value="ECO:0007669"/>
    <property type="project" value="UniProtKB-KW"/>
</dbReference>
<dbReference type="AlphaFoldDB" id="A0ABD1EFU7"/>
<comment type="caution">
    <text evidence="10">The sequence shown here is derived from an EMBL/GenBank/DDBJ whole genome shotgun (WGS) entry which is preliminary data.</text>
</comment>
<dbReference type="Gene3D" id="1.20.58.1980">
    <property type="match status" value="1"/>
</dbReference>
<evidence type="ECO:0000256" key="2">
    <source>
        <dbReference type="ARBA" id="ARBA00022840"/>
    </source>
</evidence>
<dbReference type="Gene3D" id="3.30.420.10">
    <property type="entry name" value="Ribonuclease H-like superfamily/Ribonuclease H"/>
    <property type="match status" value="1"/>
</dbReference>
<keyword evidence="1" id="KW-0547">Nucleotide-binding</keyword>
<dbReference type="Pfam" id="PF00498">
    <property type="entry name" value="FHA"/>
    <property type="match status" value="1"/>
</dbReference>
<feature type="transmembrane region" description="Helical" evidence="8">
    <location>
        <begin position="24"/>
        <end position="43"/>
    </location>
</feature>
<keyword evidence="4" id="KW-0505">Motor protein</keyword>
<evidence type="ECO:0000256" key="6">
    <source>
        <dbReference type="SAM" id="Coils"/>
    </source>
</evidence>
<evidence type="ECO:0000256" key="3">
    <source>
        <dbReference type="ARBA" id="ARBA00023054"/>
    </source>
</evidence>
<feature type="coiled-coil region" evidence="6">
    <location>
        <begin position="684"/>
        <end position="711"/>
    </location>
</feature>
<dbReference type="InterPro" id="IPR036397">
    <property type="entry name" value="RNaseH_sf"/>
</dbReference>
<protein>
    <recommendedName>
        <fullName evidence="9">Kinesin motor domain-containing protein</fullName>
    </recommendedName>
</protein>
<keyword evidence="11" id="KW-1185">Reference proteome</keyword>
<dbReference type="SUPFAM" id="SSF49879">
    <property type="entry name" value="SMAD/FHA domain"/>
    <property type="match status" value="1"/>
</dbReference>
<comment type="similarity">
    <text evidence="5">Belongs to the TRAFAC class myosin-kinesin ATPase superfamily. Kinesin family.</text>
</comment>
<dbReference type="PANTHER" id="PTHR47117:SF6">
    <property type="entry name" value="KINESIN-LIKE PROTEIN KIF16B"/>
    <property type="match status" value="1"/>
</dbReference>
<keyword evidence="8" id="KW-0472">Membrane</keyword>
<dbReference type="CDD" id="cd22708">
    <property type="entry name" value="FHA_KIF16"/>
    <property type="match status" value="1"/>
</dbReference>
<dbReference type="InterPro" id="IPR001752">
    <property type="entry name" value="Kinesin_motor_dom"/>
</dbReference>
<dbReference type="InterPro" id="IPR000253">
    <property type="entry name" value="FHA_dom"/>
</dbReference>
<dbReference type="PROSITE" id="PS50067">
    <property type="entry name" value="KINESIN_MOTOR_2"/>
    <property type="match status" value="1"/>
</dbReference>
<reference evidence="10 11" key="1">
    <citation type="submission" date="2024-05" db="EMBL/GenBank/DDBJ databases">
        <title>Genetic variation in Jamaican populations of the coffee berry borer (Hypothenemus hampei).</title>
        <authorList>
            <person name="Errbii M."/>
            <person name="Myrie A."/>
        </authorList>
    </citation>
    <scope>NUCLEOTIDE SEQUENCE [LARGE SCALE GENOMIC DNA]</scope>
    <source>
        <strain evidence="10">JA-Hopewell-2020-01-JO</strain>
        <tissue evidence="10">Whole body</tissue>
    </source>
</reference>
<dbReference type="InterPro" id="IPR027417">
    <property type="entry name" value="P-loop_NTPase"/>
</dbReference>
<organism evidence="10 11">
    <name type="scientific">Hypothenemus hampei</name>
    <name type="common">Coffee berry borer</name>
    <dbReference type="NCBI Taxonomy" id="57062"/>
    <lineage>
        <taxon>Eukaryota</taxon>
        <taxon>Metazoa</taxon>
        <taxon>Ecdysozoa</taxon>
        <taxon>Arthropoda</taxon>
        <taxon>Hexapoda</taxon>
        <taxon>Insecta</taxon>
        <taxon>Pterygota</taxon>
        <taxon>Neoptera</taxon>
        <taxon>Endopterygota</taxon>
        <taxon>Coleoptera</taxon>
        <taxon>Polyphaga</taxon>
        <taxon>Cucujiformia</taxon>
        <taxon>Curculionidae</taxon>
        <taxon>Scolytinae</taxon>
        <taxon>Hypothenemus</taxon>
    </lineage>
</organism>
<dbReference type="SMART" id="SM00129">
    <property type="entry name" value="KISc"/>
    <property type="match status" value="1"/>
</dbReference>
<dbReference type="Proteomes" id="UP001566132">
    <property type="component" value="Unassembled WGS sequence"/>
</dbReference>
<keyword evidence="8" id="KW-1133">Transmembrane helix</keyword>